<dbReference type="PANTHER" id="PTHR21490:SF2">
    <property type="entry name" value="ENKURIN DOMAIN-CONTAINING PROTEIN 1"/>
    <property type="match status" value="1"/>
</dbReference>
<protein>
    <recommendedName>
        <fullName evidence="7">Enkurin domain-containing protein</fullName>
    </recommendedName>
</protein>
<evidence type="ECO:0000256" key="1">
    <source>
        <dbReference type="ARBA" id="ARBA00004138"/>
    </source>
</evidence>
<dbReference type="RefSeq" id="XP_008878700.1">
    <property type="nucleotide sequence ID" value="XM_008880478.1"/>
</dbReference>
<dbReference type="Pfam" id="PF13864">
    <property type="entry name" value="Enkurin"/>
    <property type="match status" value="1"/>
</dbReference>
<evidence type="ECO:0000256" key="4">
    <source>
        <dbReference type="ARBA" id="ARBA00023212"/>
    </source>
</evidence>
<dbReference type="PANTHER" id="PTHR21490">
    <property type="entry name" value="ENKURIN-RELATED"/>
    <property type="match status" value="1"/>
</dbReference>
<dbReference type="GeneID" id="20090157"/>
<evidence type="ECO:0000256" key="6">
    <source>
        <dbReference type="SAM" id="MobiDB-lite"/>
    </source>
</evidence>
<dbReference type="AlphaFoldDB" id="A0A024TF75"/>
<dbReference type="STRING" id="157072.A0A024TF75"/>
<dbReference type="GO" id="GO:0005881">
    <property type="term" value="C:cytoplasmic microtubule"/>
    <property type="evidence" value="ECO:0007669"/>
    <property type="project" value="TreeGrafter"/>
</dbReference>
<organism evidence="8">
    <name type="scientific">Aphanomyces invadans</name>
    <dbReference type="NCBI Taxonomy" id="157072"/>
    <lineage>
        <taxon>Eukaryota</taxon>
        <taxon>Sar</taxon>
        <taxon>Stramenopiles</taxon>
        <taxon>Oomycota</taxon>
        <taxon>Saprolegniomycetes</taxon>
        <taxon>Saprolegniales</taxon>
        <taxon>Verrucalvaceae</taxon>
        <taxon>Aphanomyces</taxon>
    </lineage>
</organism>
<name>A0A024TF75_9STRA</name>
<keyword evidence="3" id="KW-0963">Cytoplasm</keyword>
<feature type="domain" description="Enkurin" evidence="7">
    <location>
        <begin position="196"/>
        <end position="288"/>
    </location>
</feature>
<comment type="subcellular location">
    <subcellularLocation>
        <location evidence="1">Cell projection</location>
        <location evidence="1">Cilium</location>
    </subcellularLocation>
    <subcellularLocation>
        <location evidence="2">Cytoplasm</location>
        <location evidence="2">Cytoskeleton</location>
    </subcellularLocation>
</comment>
<sequence>MAAWRVARTNDSSGVASALRPSTGYREDMIRRGAAPRDFVAENRKLVKLKQRELQKRKDDEAERARAQRERDNFKLKKFTKPREGGSSFASSSVGDMSSDAHSVNSRSSQCSSRSSVGTRLTKSRVPTLAELKKREEELKEISSHLRNKNVDYISTNAWHVIQQTPKRYNPSPAELRDAEARRHRNFGEVPGYIRARKAAWAKEEDDRRANLPDPDCPPGMVLMSEDDRVATLATLRENLDQTRRQLQALPLRIETLSQIRRKTAIDAKLQEIEAAIVVFDKPKVFMLPPTASTA</sequence>
<feature type="region of interest" description="Disordered" evidence="6">
    <location>
        <begin position="1"/>
        <end position="33"/>
    </location>
</feature>
<dbReference type="InterPro" id="IPR027012">
    <property type="entry name" value="Enkurin_dom"/>
</dbReference>
<evidence type="ECO:0000256" key="5">
    <source>
        <dbReference type="ARBA" id="ARBA00023273"/>
    </source>
</evidence>
<evidence type="ECO:0000256" key="3">
    <source>
        <dbReference type="ARBA" id="ARBA00022490"/>
    </source>
</evidence>
<evidence type="ECO:0000259" key="7">
    <source>
        <dbReference type="PROSITE" id="PS51665"/>
    </source>
</evidence>
<dbReference type="PROSITE" id="PS51665">
    <property type="entry name" value="ENKURIN"/>
    <property type="match status" value="1"/>
</dbReference>
<keyword evidence="4" id="KW-0206">Cytoskeleton</keyword>
<dbReference type="EMBL" id="KI913998">
    <property type="protein sequence ID" value="ETV92664.1"/>
    <property type="molecule type" value="Genomic_DNA"/>
</dbReference>
<gene>
    <name evidence="8" type="ORF">H310_13107</name>
</gene>
<dbReference type="OrthoDB" id="10264920at2759"/>
<dbReference type="GO" id="GO:0005929">
    <property type="term" value="C:cilium"/>
    <property type="evidence" value="ECO:0007669"/>
    <property type="project" value="UniProtKB-SubCell"/>
</dbReference>
<feature type="region of interest" description="Disordered" evidence="6">
    <location>
        <begin position="51"/>
        <end position="122"/>
    </location>
</feature>
<dbReference type="VEuPathDB" id="FungiDB:H310_13107"/>
<feature type="compositionally biased region" description="Polar residues" evidence="6">
    <location>
        <begin position="88"/>
        <end position="102"/>
    </location>
</feature>
<dbReference type="InterPro" id="IPR052102">
    <property type="entry name" value="Enkurin_domain-protein"/>
</dbReference>
<dbReference type="eggNOG" id="ENOG502QU1P">
    <property type="taxonomic scope" value="Eukaryota"/>
</dbReference>
<feature type="compositionally biased region" description="Basic and acidic residues" evidence="6">
    <location>
        <begin position="51"/>
        <end position="75"/>
    </location>
</feature>
<evidence type="ECO:0000313" key="8">
    <source>
        <dbReference type="EMBL" id="ETV92664.1"/>
    </source>
</evidence>
<accession>A0A024TF75</accession>
<proteinExistence type="predicted"/>
<feature type="compositionally biased region" description="Low complexity" evidence="6">
    <location>
        <begin position="103"/>
        <end position="117"/>
    </location>
</feature>
<evidence type="ECO:0000256" key="2">
    <source>
        <dbReference type="ARBA" id="ARBA00004245"/>
    </source>
</evidence>
<keyword evidence="5" id="KW-0966">Cell projection</keyword>
<reference evidence="8" key="1">
    <citation type="submission" date="2013-12" db="EMBL/GenBank/DDBJ databases">
        <title>The Genome Sequence of Aphanomyces invadans NJM9701.</title>
        <authorList>
            <consortium name="The Broad Institute Genomics Platform"/>
            <person name="Russ C."/>
            <person name="Tyler B."/>
            <person name="van West P."/>
            <person name="Dieguez-Uribeondo J."/>
            <person name="Young S.K."/>
            <person name="Zeng Q."/>
            <person name="Gargeya S."/>
            <person name="Fitzgerald M."/>
            <person name="Abouelleil A."/>
            <person name="Alvarado L."/>
            <person name="Chapman S.B."/>
            <person name="Gainer-Dewar J."/>
            <person name="Goldberg J."/>
            <person name="Griggs A."/>
            <person name="Gujja S."/>
            <person name="Hansen M."/>
            <person name="Howarth C."/>
            <person name="Imamovic A."/>
            <person name="Ireland A."/>
            <person name="Larimer J."/>
            <person name="McCowan C."/>
            <person name="Murphy C."/>
            <person name="Pearson M."/>
            <person name="Poon T.W."/>
            <person name="Priest M."/>
            <person name="Roberts A."/>
            <person name="Saif S."/>
            <person name="Shea T."/>
            <person name="Sykes S."/>
            <person name="Wortman J."/>
            <person name="Nusbaum C."/>
            <person name="Birren B."/>
        </authorList>
    </citation>
    <scope>NUCLEOTIDE SEQUENCE [LARGE SCALE GENOMIC DNA]</scope>
    <source>
        <strain evidence="8">NJM9701</strain>
    </source>
</reference>